<keyword evidence="8" id="KW-1185">Reference proteome</keyword>
<evidence type="ECO:0000256" key="1">
    <source>
        <dbReference type="ARBA" id="ARBA00004141"/>
    </source>
</evidence>
<feature type="transmembrane region" description="Helical" evidence="5">
    <location>
        <begin position="166"/>
        <end position="185"/>
    </location>
</feature>
<dbReference type="EMBL" id="LN906597">
    <property type="protein sequence ID" value="CUT18051.1"/>
    <property type="molecule type" value="Genomic_DNA"/>
</dbReference>
<dbReference type="Gene3D" id="1.20.1530.20">
    <property type="match status" value="1"/>
</dbReference>
<feature type="transmembrane region" description="Helical" evidence="5">
    <location>
        <begin position="346"/>
        <end position="364"/>
    </location>
</feature>
<dbReference type="InterPro" id="IPR006153">
    <property type="entry name" value="Cation/H_exchanger_TM"/>
</dbReference>
<evidence type="ECO:0000256" key="4">
    <source>
        <dbReference type="ARBA" id="ARBA00023136"/>
    </source>
</evidence>
<evidence type="ECO:0000256" key="5">
    <source>
        <dbReference type="SAM" id="Phobius"/>
    </source>
</evidence>
<keyword evidence="4 5" id="KW-0472">Membrane</keyword>
<evidence type="ECO:0000313" key="8">
    <source>
        <dbReference type="Proteomes" id="UP000198651"/>
    </source>
</evidence>
<name>A0A0S4M2P8_9BURK</name>
<sequence>MDDSALHRGLFVATESLFHLNNLILFGILLVSGIFLASCVSRAKLPIPRITSFMVAGFLIGPEVWKILTPDLLRTSKDFVNIALALILFRLGQQIDFEVFKRNPSLIATSVFDAVLTFLLIFFSFQWLHYSDIHSAIVASVAISSSPAILILLVNELGVSGRFTSISLDLVAANNVASALVFSLVLPFLHYEHHANWTFIVSQPIYSFILPILVAYIMSRILYFLSDFIGNQNTDQYSLMAAAIVLSLGISKALNMSMIMLLLSLGIFTKNYSSSADEVIAEARYGKIGDIFYIILFVVAGAKIEISHVAEAFFDIVVFTVVRFVSKFFTLLLFHRKNQMTVTESFYLSLIMVPMAGLAIGLIYTTQGLYPEFSDILIPVVFGSVAVLEGIGPILTEVAFLRLGEIPKGNSIDH</sequence>
<dbReference type="InterPro" id="IPR038770">
    <property type="entry name" value="Na+/solute_symporter_sf"/>
</dbReference>
<accession>A0A0S4M2P8</accession>
<keyword evidence="3 5" id="KW-1133">Transmembrane helix</keyword>
<dbReference type="Pfam" id="PF00999">
    <property type="entry name" value="Na_H_Exchanger"/>
    <property type="match status" value="1"/>
</dbReference>
<evidence type="ECO:0000313" key="7">
    <source>
        <dbReference type="EMBL" id="CUT18051.1"/>
    </source>
</evidence>
<feature type="transmembrane region" description="Helical" evidence="5">
    <location>
        <begin position="133"/>
        <end position="154"/>
    </location>
</feature>
<evidence type="ECO:0000256" key="3">
    <source>
        <dbReference type="ARBA" id="ARBA00022989"/>
    </source>
</evidence>
<dbReference type="GO" id="GO:1902600">
    <property type="term" value="P:proton transmembrane transport"/>
    <property type="evidence" value="ECO:0007669"/>
    <property type="project" value="InterPro"/>
</dbReference>
<evidence type="ECO:0000256" key="2">
    <source>
        <dbReference type="ARBA" id="ARBA00022692"/>
    </source>
</evidence>
<organism evidence="7 8">
    <name type="scientific">Candidatus Ichthyocystis hellenicum</name>
    <dbReference type="NCBI Taxonomy" id="1561003"/>
    <lineage>
        <taxon>Bacteria</taxon>
        <taxon>Pseudomonadati</taxon>
        <taxon>Pseudomonadota</taxon>
        <taxon>Betaproteobacteria</taxon>
        <taxon>Burkholderiales</taxon>
        <taxon>Candidatus Ichthyocystis</taxon>
    </lineage>
</organism>
<comment type="subcellular location">
    <subcellularLocation>
        <location evidence="1">Membrane</location>
        <topology evidence="1">Multi-pass membrane protein</topology>
    </subcellularLocation>
</comment>
<feature type="transmembrane region" description="Helical" evidence="5">
    <location>
        <begin position="237"/>
        <end position="268"/>
    </location>
</feature>
<evidence type="ECO:0000259" key="6">
    <source>
        <dbReference type="Pfam" id="PF00999"/>
    </source>
</evidence>
<feature type="domain" description="Cation/H+ exchanger transmembrane" evidence="6">
    <location>
        <begin position="34"/>
        <end position="386"/>
    </location>
</feature>
<protein>
    <submittedName>
        <fullName evidence="7">Putative Sodium/hydrogen antiporter</fullName>
    </submittedName>
</protein>
<dbReference type="Proteomes" id="UP000198651">
    <property type="component" value="Chromosome I"/>
</dbReference>
<dbReference type="RefSeq" id="WP_157722300.1">
    <property type="nucleotide sequence ID" value="NZ_FLSL01000093.1"/>
</dbReference>
<keyword evidence="2 5" id="KW-0812">Transmembrane</keyword>
<feature type="transmembrane region" description="Helical" evidence="5">
    <location>
        <begin position="376"/>
        <end position="401"/>
    </location>
</feature>
<feature type="transmembrane region" description="Helical" evidence="5">
    <location>
        <begin position="312"/>
        <end position="334"/>
    </location>
</feature>
<dbReference type="AlphaFoldDB" id="A0A0S4M2P8"/>
<dbReference type="PANTHER" id="PTHR43021:SF2">
    <property type="entry name" value="CATION_H+ EXCHANGER DOMAIN-CONTAINING PROTEIN"/>
    <property type="match status" value="1"/>
</dbReference>
<reference evidence="8" key="1">
    <citation type="submission" date="2015-11" db="EMBL/GenBank/DDBJ databases">
        <authorList>
            <person name="Seth-Smith H.M.B."/>
        </authorList>
    </citation>
    <scope>NUCLEOTIDE SEQUENCE [LARGE SCALE GENOMIC DNA]</scope>
    <source>
        <strain evidence="8">2013Ark11</strain>
    </source>
</reference>
<feature type="transmembrane region" description="Helical" evidence="5">
    <location>
        <begin position="106"/>
        <end position="127"/>
    </location>
</feature>
<proteinExistence type="predicted"/>
<dbReference type="OrthoDB" id="8617652at2"/>
<gene>
    <name evidence="7" type="ORF">Ark11_1245</name>
</gene>
<dbReference type="GO" id="GO:0016020">
    <property type="term" value="C:membrane"/>
    <property type="evidence" value="ECO:0007669"/>
    <property type="project" value="UniProtKB-SubCell"/>
</dbReference>
<feature type="transmembrane region" description="Helical" evidence="5">
    <location>
        <begin position="20"/>
        <end position="38"/>
    </location>
</feature>
<feature type="transmembrane region" description="Helical" evidence="5">
    <location>
        <begin position="205"/>
        <end position="225"/>
    </location>
</feature>
<dbReference type="PANTHER" id="PTHR43021">
    <property type="entry name" value="NA(+)/H(+) ANTIPORTER-RELATED"/>
    <property type="match status" value="1"/>
</dbReference>
<dbReference type="GO" id="GO:0015297">
    <property type="term" value="F:antiporter activity"/>
    <property type="evidence" value="ECO:0007669"/>
    <property type="project" value="InterPro"/>
</dbReference>
<dbReference type="STRING" id="1561003.Ark11_1245"/>